<name>A0AAW1L320_POPJA</name>
<dbReference type="GO" id="GO:0005886">
    <property type="term" value="C:plasma membrane"/>
    <property type="evidence" value="ECO:0007669"/>
    <property type="project" value="UniProtKB-SubCell"/>
</dbReference>
<dbReference type="Pfam" id="PF01130">
    <property type="entry name" value="CD36"/>
    <property type="match status" value="1"/>
</dbReference>
<keyword evidence="6 8" id="KW-0472">Membrane</keyword>
<dbReference type="GO" id="GO:0005044">
    <property type="term" value="F:scavenger receptor activity"/>
    <property type="evidence" value="ECO:0007669"/>
    <property type="project" value="TreeGrafter"/>
</dbReference>
<gene>
    <name evidence="9" type="ORF">QE152_g19189</name>
</gene>
<organism evidence="9 10">
    <name type="scientific">Popillia japonica</name>
    <name type="common">Japanese beetle</name>
    <dbReference type="NCBI Taxonomy" id="7064"/>
    <lineage>
        <taxon>Eukaryota</taxon>
        <taxon>Metazoa</taxon>
        <taxon>Ecdysozoa</taxon>
        <taxon>Arthropoda</taxon>
        <taxon>Hexapoda</taxon>
        <taxon>Insecta</taxon>
        <taxon>Pterygota</taxon>
        <taxon>Neoptera</taxon>
        <taxon>Endopterygota</taxon>
        <taxon>Coleoptera</taxon>
        <taxon>Polyphaga</taxon>
        <taxon>Scarabaeiformia</taxon>
        <taxon>Scarabaeidae</taxon>
        <taxon>Rutelinae</taxon>
        <taxon>Popillia</taxon>
    </lineage>
</organism>
<accession>A0AAW1L320</accession>
<reference evidence="9 10" key="1">
    <citation type="journal article" date="2024" name="BMC Genomics">
        <title>De novo assembly and annotation of Popillia japonica's genome with initial clues to its potential as an invasive pest.</title>
        <authorList>
            <person name="Cucini C."/>
            <person name="Boschi S."/>
            <person name="Funari R."/>
            <person name="Cardaioli E."/>
            <person name="Iannotti N."/>
            <person name="Marturano G."/>
            <person name="Paoli F."/>
            <person name="Bruttini M."/>
            <person name="Carapelli A."/>
            <person name="Frati F."/>
            <person name="Nardi F."/>
        </authorList>
    </citation>
    <scope>NUCLEOTIDE SEQUENCE [LARGE SCALE GENOMIC DNA]</scope>
    <source>
        <strain evidence="9">DMR45628</strain>
    </source>
</reference>
<sequence length="312" mass="35865">MSQLVITKTVEEFLFDGYTDHILTTGSLIDMNIPSKFGYFYKKNNTINENEMLMHYGLDEDFGKLMLLNGQNRTNYYPGDCGIVRGSAGEFLPMYSKPDQMEIFSTELCSPARLEYEKNVTINGIHAYKYGSRSLFDNGTIHKENSCFCQGECIPTGVQNVTLCKQLSPIFLSLPHFYNADPYYLHNFEGLHPKKEKHELQITIEPLSSVVLDLSLRMQINILLQPIKGLRLFRNVPKVFVPLFYFDQTIRLEDAVLERIKLLQALPELAKICSVWMIITGGVFIGVAILLFVFVREKKEEEVVELKKMYNL</sequence>
<keyword evidence="3" id="KW-1003">Cell membrane</keyword>
<keyword evidence="7" id="KW-0325">Glycoprotein</keyword>
<feature type="transmembrane region" description="Helical" evidence="8">
    <location>
        <begin position="275"/>
        <end position="295"/>
    </location>
</feature>
<keyword evidence="10" id="KW-1185">Reference proteome</keyword>
<comment type="similarity">
    <text evidence="2">Belongs to the CD36 family.</text>
</comment>
<dbReference type="PRINTS" id="PR01609">
    <property type="entry name" value="CD36FAMILY"/>
</dbReference>
<evidence type="ECO:0000256" key="6">
    <source>
        <dbReference type="ARBA" id="ARBA00023136"/>
    </source>
</evidence>
<dbReference type="GO" id="GO:0005737">
    <property type="term" value="C:cytoplasm"/>
    <property type="evidence" value="ECO:0007669"/>
    <property type="project" value="TreeGrafter"/>
</dbReference>
<dbReference type="Proteomes" id="UP001458880">
    <property type="component" value="Unassembled WGS sequence"/>
</dbReference>
<dbReference type="InterPro" id="IPR002159">
    <property type="entry name" value="CD36_fam"/>
</dbReference>
<proteinExistence type="inferred from homology"/>
<evidence type="ECO:0000256" key="2">
    <source>
        <dbReference type="ARBA" id="ARBA00010532"/>
    </source>
</evidence>
<evidence type="ECO:0000256" key="3">
    <source>
        <dbReference type="ARBA" id="ARBA00022475"/>
    </source>
</evidence>
<evidence type="ECO:0000256" key="5">
    <source>
        <dbReference type="ARBA" id="ARBA00022989"/>
    </source>
</evidence>
<evidence type="ECO:0000256" key="4">
    <source>
        <dbReference type="ARBA" id="ARBA00022692"/>
    </source>
</evidence>
<comment type="caution">
    <text evidence="9">The sequence shown here is derived from an EMBL/GenBank/DDBJ whole genome shotgun (WGS) entry which is preliminary data.</text>
</comment>
<comment type="subcellular location">
    <subcellularLocation>
        <location evidence="1">Cell membrane</location>
    </subcellularLocation>
</comment>
<evidence type="ECO:0000256" key="7">
    <source>
        <dbReference type="ARBA" id="ARBA00023180"/>
    </source>
</evidence>
<evidence type="ECO:0000313" key="10">
    <source>
        <dbReference type="Proteomes" id="UP001458880"/>
    </source>
</evidence>
<keyword evidence="5 8" id="KW-1133">Transmembrane helix</keyword>
<dbReference type="PANTHER" id="PTHR11923:SF93">
    <property type="entry name" value="GH07959P-RELATED"/>
    <property type="match status" value="1"/>
</dbReference>
<keyword evidence="4 8" id="KW-0812">Transmembrane</keyword>
<dbReference type="AlphaFoldDB" id="A0AAW1L320"/>
<evidence type="ECO:0000256" key="1">
    <source>
        <dbReference type="ARBA" id="ARBA00004236"/>
    </source>
</evidence>
<evidence type="ECO:0000256" key="8">
    <source>
        <dbReference type="SAM" id="Phobius"/>
    </source>
</evidence>
<dbReference type="PANTHER" id="PTHR11923">
    <property type="entry name" value="SCAVENGER RECEPTOR CLASS B TYPE-1 SR-B1"/>
    <property type="match status" value="1"/>
</dbReference>
<protein>
    <submittedName>
        <fullName evidence="9">CD36 family</fullName>
    </submittedName>
</protein>
<evidence type="ECO:0000313" key="9">
    <source>
        <dbReference type="EMBL" id="KAK9727416.1"/>
    </source>
</evidence>
<dbReference type="EMBL" id="JASPKY010000179">
    <property type="protein sequence ID" value="KAK9727416.1"/>
    <property type="molecule type" value="Genomic_DNA"/>
</dbReference>